<gene>
    <name evidence="7" type="ORF">AWRI3580_g3555</name>
</gene>
<keyword evidence="5" id="KW-0539">Nucleus</keyword>
<evidence type="ECO:0000313" key="8">
    <source>
        <dbReference type="Proteomes" id="UP000095358"/>
    </source>
</evidence>
<organism evidence="7 8">
    <name type="scientific">Hanseniaspora uvarum</name>
    <name type="common">Yeast</name>
    <name type="synonym">Kloeckera apiculata</name>
    <dbReference type="NCBI Taxonomy" id="29833"/>
    <lineage>
        <taxon>Eukaryota</taxon>
        <taxon>Fungi</taxon>
        <taxon>Dikarya</taxon>
        <taxon>Ascomycota</taxon>
        <taxon>Saccharomycotina</taxon>
        <taxon>Saccharomycetes</taxon>
        <taxon>Saccharomycodales</taxon>
        <taxon>Saccharomycodaceae</taxon>
        <taxon>Hanseniaspora</taxon>
    </lineage>
</organism>
<dbReference type="VEuPathDB" id="FungiDB:AWRI3580_g3555"/>
<reference evidence="8" key="1">
    <citation type="journal article" date="2016" name="Genome Announc.">
        <title>Genome sequences of three species of Hanseniaspora isolated from spontaneous wine fermentations.</title>
        <authorList>
            <person name="Sternes P.R."/>
            <person name="Lee D."/>
            <person name="Kutyna D.R."/>
            <person name="Borneman A.R."/>
        </authorList>
    </citation>
    <scope>NUCLEOTIDE SEQUENCE [LARGE SCALE GENOMIC DNA]</scope>
    <source>
        <strain evidence="8">AWRI3580</strain>
    </source>
</reference>
<dbReference type="Proteomes" id="UP000095358">
    <property type="component" value="Unassembled WGS sequence"/>
</dbReference>
<dbReference type="Pfam" id="PF11931">
    <property type="entry name" value="SF3a60_Prp9_C"/>
    <property type="match status" value="1"/>
</dbReference>
<proteinExistence type="predicted"/>
<dbReference type="GO" id="GO:0008270">
    <property type="term" value="F:zinc ion binding"/>
    <property type="evidence" value="ECO:0007669"/>
    <property type="project" value="UniProtKB-KW"/>
</dbReference>
<dbReference type="PROSITE" id="PS50171">
    <property type="entry name" value="ZF_MATRIN"/>
    <property type="match status" value="1"/>
</dbReference>
<name>A0A1E5R9M4_HANUV</name>
<keyword evidence="4" id="KW-0862">Zinc</keyword>
<accession>A0A1E5R9M4</accession>
<evidence type="ECO:0000256" key="5">
    <source>
        <dbReference type="ARBA" id="ARBA00023242"/>
    </source>
</evidence>
<dbReference type="GO" id="GO:0003723">
    <property type="term" value="F:RNA binding"/>
    <property type="evidence" value="ECO:0007669"/>
    <property type="project" value="InterPro"/>
</dbReference>
<evidence type="ECO:0000256" key="3">
    <source>
        <dbReference type="ARBA" id="ARBA00022771"/>
    </source>
</evidence>
<dbReference type="InterPro" id="IPR000690">
    <property type="entry name" value="Matrin/U1-C_Znf_C2H2"/>
</dbReference>
<keyword evidence="2" id="KW-0479">Metal-binding</keyword>
<dbReference type="GO" id="GO:0005681">
    <property type="term" value="C:spliceosomal complex"/>
    <property type="evidence" value="ECO:0007669"/>
    <property type="project" value="InterPro"/>
</dbReference>
<evidence type="ECO:0000256" key="4">
    <source>
        <dbReference type="ARBA" id="ARBA00022833"/>
    </source>
</evidence>
<keyword evidence="3" id="KW-0863">Zinc-finger</keyword>
<evidence type="ECO:0000256" key="1">
    <source>
        <dbReference type="ARBA" id="ARBA00004123"/>
    </source>
</evidence>
<protein>
    <submittedName>
        <fullName evidence="7">Pre-mRNA-splicing factor PRP9</fullName>
    </submittedName>
</protein>
<comment type="caution">
    <text evidence="7">The sequence shown here is derived from an EMBL/GenBank/DDBJ whole genome shotgun (WGS) entry which is preliminary data.</text>
</comment>
<dbReference type="EMBL" id="LPNN01000008">
    <property type="protein sequence ID" value="OEJ83625.1"/>
    <property type="molecule type" value="Genomic_DNA"/>
</dbReference>
<dbReference type="GO" id="GO:0000398">
    <property type="term" value="P:mRNA splicing, via spliceosome"/>
    <property type="evidence" value="ECO:0007669"/>
    <property type="project" value="InterPro"/>
</dbReference>
<keyword evidence="8" id="KW-1185">Reference proteome</keyword>
<sequence length="507" mass="60742">MSEESIVDNIFDDEFDSFIEIEDTINDIIKLLQLYPELYTSLQDDFVKSNIKQFNIKEHTYLSNMTKKRLNIKYENINFKQLKYLNDQIRKKVDFILLKQARSKNIISKKQKKHIVMDDEKFQLELEKILDEEKEDGHYIDKSIINKISNFTNEDIEEFESKEKDENNYGEEIDLNDLSIHFNELVMNMSLSEEFFLENFLYKKFGNLHYPVSNKRVLLKLNRSKVKLWRSDKYNIFLKHCIKQIIQNIKKYQPMLPIDFIIEKEVQENYVHKISKYGIQEKQNFIICPYCKSEFKGKLKYKYHWSECNKTDLIKEISVNEFKLHILVVYIKKRLETSILNSKIYSKLSYIEKSKIDRFKKFSMFDMNEKKKIEKMDILNKYDAKTIIDTEELRAVVLGNENIESNKITDDVIHEDRFIREDEESDDSDEDNLPTWFIKLNKLDQKYSCEICGNYSYTGRSSFENHFSNERHVFGLKQVGYTDNDYEIVNGITKIQDLKELIEALDS</sequence>
<evidence type="ECO:0000259" key="6">
    <source>
        <dbReference type="PROSITE" id="PS50171"/>
    </source>
</evidence>
<evidence type="ECO:0000256" key="2">
    <source>
        <dbReference type="ARBA" id="ARBA00022723"/>
    </source>
</evidence>
<feature type="domain" description="Matrin-type" evidence="6">
    <location>
        <begin position="447"/>
        <end position="478"/>
    </location>
</feature>
<dbReference type="OrthoDB" id="2160351at2759"/>
<comment type="subcellular location">
    <subcellularLocation>
        <location evidence="1">Nucleus</location>
    </subcellularLocation>
</comment>
<dbReference type="AlphaFoldDB" id="A0A1E5R9M4"/>
<dbReference type="InterPro" id="IPR024598">
    <property type="entry name" value="SF3a60/Prp9_C"/>
</dbReference>
<evidence type="ECO:0000313" key="7">
    <source>
        <dbReference type="EMBL" id="OEJ83625.1"/>
    </source>
</evidence>
<dbReference type="STRING" id="29833.A0A1E5R9M4"/>